<keyword evidence="1" id="KW-1133">Transmembrane helix</keyword>
<reference evidence="2 3" key="1">
    <citation type="submission" date="2024-09" db="EMBL/GenBank/DDBJ databases">
        <authorList>
            <person name="Sun Q."/>
            <person name="Mori K."/>
        </authorList>
    </citation>
    <scope>NUCLEOTIDE SEQUENCE [LARGE SCALE GENOMIC DNA]</scope>
    <source>
        <strain evidence="2 3">JCM 3307</strain>
    </source>
</reference>
<keyword evidence="1" id="KW-0472">Membrane</keyword>
<keyword evidence="1" id="KW-0812">Transmembrane</keyword>
<accession>A0ABV5M9F4</accession>
<feature type="transmembrane region" description="Helical" evidence="1">
    <location>
        <begin position="400"/>
        <end position="433"/>
    </location>
</feature>
<evidence type="ECO:0000256" key="1">
    <source>
        <dbReference type="SAM" id="Phobius"/>
    </source>
</evidence>
<name>A0ABV5M9F4_9ACTN</name>
<evidence type="ECO:0000313" key="2">
    <source>
        <dbReference type="EMBL" id="MFB9445495.1"/>
    </source>
</evidence>
<dbReference type="Proteomes" id="UP001589608">
    <property type="component" value="Unassembled WGS sequence"/>
</dbReference>
<evidence type="ECO:0000313" key="3">
    <source>
        <dbReference type="Proteomes" id="UP001589608"/>
    </source>
</evidence>
<gene>
    <name evidence="2" type="ORF">ACFFTR_20660</name>
</gene>
<proteinExistence type="predicted"/>
<keyword evidence="3" id="KW-1185">Reference proteome</keyword>
<protein>
    <submittedName>
        <fullName evidence="2">Uncharacterized protein</fullName>
    </submittedName>
</protein>
<comment type="caution">
    <text evidence="2">The sequence shown here is derived from an EMBL/GenBank/DDBJ whole genome shotgun (WGS) entry which is preliminary data.</text>
</comment>
<dbReference type="RefSeq" id="WP_223103849.1">
    <property type="nucleotide sequence ID" value="NZ_CP061913.1"/>
</dbReference>
<organism evidence="2 3">
    <name type="scientific">Dactylosporangium vinaceum</name>
    <dbReference type="NCBI Taxonomy" id="53362"/>
    <lineage>
        <taxon>Bacteria</taxon>
        <taxon>Bacillati</taxon>
        <taxon>Actinomycetota</taxon>
        <taxon>Actinomycetes</taxon>
        <taxon>Micromonosporales</taxon>
        <taxon>Micromonosporaceae</taxon>
        <taxon>Dactylosporangium</taxon>
    </lineage>
</organism>
<dbReference type="EMBL" id="JBHMCA010000042">
    <property type="protein sequence ID" value="MFB9445495.1"/>
    <property type="molecule type" value="Genomic_DNA"/>
</dbReference>
<sequence length="438" mass="47776">MSDNELFTHQDGTTERLKLRLRQHRPLGWAELETHGTVAGLLGQLGAERLPRRYPIYFSASVRDALNDVLSQLARRSTYFDRAWILLNARTTNAAPAAGFVALLSLAQLCQLPPDMGSATLVLDNDRIIETIGADGALPGGTLEYQGAEYVGDAAFLGPREGELVLVATPSTPYFDRIRTRHSYYCVLNPMHRTRVTTDYVSLRNLFLQQDYPNVHAAIPLRTLFDSRVPAERIVLDSTTLFAIGLPQGEPVGLANCDGTANRIRNILFGSRHTIARVGRTAVIDIEKPVIRLPEEMLDLLGVASGNQVIVEAVSVQSGRSKVARASLRALPWRDRSPLLIARSQTGVPDNQQLVGDEDFPQISLDLATRERLGIVPGSAVYVRPAVSSLLAREFSSVSFILIAAVFSAAALQSAALAIVSASIYVLLAMFVAGVRLR</sequence>